<reference evidence="4" key="1">
    <citation type="submission" date="2020-10" db="EMBL/GenBank/DDBJ databases">
        <authorList>
            <person name="Castelo-Branco R."/>
            <person name="Eusebio N."/>
            <person name="Adriana R."/>
            <person name="Vieira A."/>
            <person name="Brugerolle De Fraissinette N."/>
            <person name="Rezende De Castro R."/>
            <person name="Schneider M.P."/>
            <person name="Vasconcelos V."/>
            <person name="Leao P.N."/>
        </authorList>
    </citation>
    <scope>NUCLEOTIDE SEQUENCE</scope>
    <source>
        <strain evidence="4">LEGE 07310</strain>
    </source>
</reference>
<dbReference type="InterPro" id="IPR013693">
    <property type="entry name" value="SpoIID/LytB_N"/>
</dbReference>
<dbReference type="NCBIfam" id="TIGR02669">
    <property type="entry name" value="SpoIID_LytB"/>
    <property type="match status" value="1"/>
</dbReference>
<keyword evidence="5" id="KW-1185">Reference proteome</keyword>
<organism evidence="4 5">
    <name type="scientific">Vasconcelosia minhoensis LEGE 07310</name>
    <dbReference type="NCBI Taxonomy" id="915328"/>
    <lineage>
        <taxon>Bacteria</taxon>
        <taxon>Bacillati</taxon>
        <taxon>Cyanobacteriota</taxon>
        <taxon>Cyanophyceae</taxon>
        <taxon>Nodosilineales</taxon>
        <taxon>Cymatolegaceae</taxon>
        <taxon>Vasconcelosia</taxon>
        <taxon>Vasconcelosia minhoensis</taxon>
    </lineage>
</organism>
<feature type="region of interest" description="Disordered" evidence="1">
    <location>
        <begin position="85"/>
        <end position="119"/>
    </location>
</feature>
<accession>A0A8J7DKB2</accession>
<gene>
    <name evidence="4" type="ORF">IQ241_02510</name>
</gene>
<name>A0A8J7DKB2_9CYAN</name>
<dbReference type="RefSeq" id="WP_193904825.1">
    <property type="nucleotide sequence ID" value="NZ_JADEXG010000003.1"/>
</dbReference>
<keyword evidence="2" id="KW-0732">Signal</keyword>
<dbReference type="EMBL" id="JADEXG010000003">
    <property type="protein sequence ID" value="MBE9076176.1"/>
    <property type="molecule type" value="Genomic_DNA"/>
</dbReference>
<sequence>MLKRCIRLPKSRNEKLGAIAALLLVSGSFAFAPADMVRPDADSSPTVGQLRSGKLPLQPWLQSDTLSVNPWIIYRQAEAFVGPTAAQPSSPAAQPDAAKAGSSSSSAQNSTSAGATAPTAPTAPIVKAAAAPPPTSGSLTIDAVLEMRVALTRDVSTVSLAASTGGVITDLDGNTLRSLSAQSGYTATIGTQGIAIDGTNLPTAVWVYPNEGGYLAIGNSWYRGRLLLAIRETGLIAVNHVLLRDYLYSVVGSEMSPSWSIEALKAQAIAARSYALTHNIRPASNDYYDLDNTPRFQAYGGVDKEANTTQTAVNETSGEFISQAGGIVESLYAASQDIVNTAHGGRGMSQLDALKFAEQGYQYADILAYYYPGTALARLEMEP</sequence>
<dbReference type="Pfam" id="PF08486">
    <property type="entry name" value="SpoIID"/>
    <property type="match status" value="1"/>
</dbReference>
<proteinExistence type="predicted"/>
<evidence type="ECO:0000313" key="5">
    <source>
        <dbReference type="Proteomes" id="UP000636505"/>
    </source>
</evidence>
<comment type="caution">
    <text evidence="4">The sequence shown here is derived from an EMBL/GenBank/DDBJ whole genome shotgun (WGS) entry which is preliminary data.</text>
</comment>
<dbReference type="Proteomes" id="UP000636505">
    <property type="component" value="Unassembled WGS sequence"/>
</dbReference>
<evidence type="ECO:0000256" key="2">
    <source>
        <dbReference type="SAM" id="SignalP"/>
    </source>
</evidence>
<feature type="domain" description="Sporulation stage II protein D amidase enhancer LytB N-terminal" evidence="3">
    <location>
        <begin position="232"/>
        <end position="321"/>
    </location>
</feature>
<dbReference type="GO" id="GO:0030435">
    <property type="term" value="P:sporulation resulting in formation of a cellular spore"/>
    <property type="evidence" value="ECO:0007669"/>
    <property type="project" value="InterPro"/>
</dbReference>
<dbReference type="InterPro" id="IPR013486">
    <property type="entry name" value="SpoIID/LytB"/>
</dbReference>
<protein>
    <submittedName>
        <fullName evidence="4">SpoIID/LytB domain-containing protein</fullName>
    </submittedName>
</protein>
<dbReference type="AlphaFoldDB" id="A0A8J7DKB2"/>
<feature type="chain" id="PRO_5035270523" evidence="2">
    <location>
        <begin position="33"/>
        <end position="383"/>
    </location>
</feature>
<evidence type="ECO:0000313" key="4">
    <source>
        <dbReference type="EMBL" id="MBE9076176.1"/>
    </source>
</evidence>
<evidence type="ECO:0000256" key="1">
    <source>
        <dbReference type="SAM" id="MobiDB-lite"/>
    </source>
</evidence>
<feature type="signal peptide" evidence="2">
    <location>
        <begin position="1"/>
        <end position="32"/>
    </location>
</feature>
<evidence type="ECO:0000259" key="3">
    <source>
        <dbReference type="Pfam" id="PF08486"/>
    </source>
</evidence>